<dbReference type="InterPro" id="IPR036140">
    <property type="entry name" value="PFN_sf"/>
</dbReference>
<evidence type="ECO:0008006" key="3">
    <source>
        <dbReference type="Google" id="ProtNLM"/>
    </source>
</evidence>
<dbReference type="Proteomes" id="UP001470230">
    <property type="component" value="Unassembled WGS sequence"/>
</dbReference>
<proteinExistence type="predicted"/>
<comment type="caution">
    <text evidence="1">The sequence shown here is derived from an EMBL/GenBank/DDBJ whole genome shotgun (WGS) entry which is preliminary data.</text>
</comment>
<evidence type="ECO:0000313" key="2">
    <source>
        <dbReference type="Proteomes" id="UP001470230"/>
    </source>
</evidence>
<dbReference type="Gene3D" id="3.30.450.30">
    <property type="entry name" value="Dynein light chain 2a, cytoplasmic"/>
    <property type="match status" value="1"/>
</dbReference>
<organism evidence="1 2">
    <name type="scientific">Tritrichomonas musculus</name>
    <dbReference type="NCBI Taxonomy" id="1915356"/>
    <lineage>
        <taxon>Eukaryota</taxon>
        <taxon>Metamonada</taxon>
        <taxon>Parabasalia</taxon>
        <taxon>Tritrichomonadida</taxon>
        <taxon>Tritrichomonadidae</taxon>
        <taxon>Tritrichomonas</taxon>
    </lineage>
</organism>
<keyword evidence="2" id="KW-1185">Reference proteome</keyword>
<dbReference type="SUPFAM" id="SSF55770">
    <property type="entry name" value="Profilin (actin-binding protein)"/>
    <property type="match status" value="1"/>
</dbReference>
<protein>
    <recommendedName>
        <fullName evidence="3">Profilin</fullName>
    </recommendedName>
</protein>
<name>A0ABR2L0G2_9EUKA</name>
<accession>A0ABR2L0G2</accession>
<gene>
    <name evidence="1" type="ORF">M9Y10_014785</name>
</gene>
<dbReference type="InterPro" id="IPR048278">
    <property type="entry name" value="PFN"/>
</dbReference>
<sequence length="125" mass="13990">MESWENYLERIKKPADASAIITLRGNHCMHKGAWTATHEEEVKISQILLDPSSTSSQELLYNGKPYGIRRSEAGIIVAQAEDEGVILQKSKTCIIGAHYQGQYDNADEVFGFVHDIVNDFSSVNY</sequence>
<dbReference type="EMBL" id="JAPFFF010000002">
    <property type="protein sequence ID" value="KAK8896860.1"/>
    <property type="molecule type" value="Genomic_DNA"/>
</dbReference>
<dbReference type="Pfam" id="PF00235">
    <property type="entry name" value="Profilin"/>
    <property type="match status" value="1"/>
</dbReference>
<reference evidence="1 2" key="1">
    <citation type="submission" date="2024-04" db="EMBL/GenBank/DDBJ databases">
        <title>Tritrichomonas musculus Genome.</title>
        <authorList>
            <person name="Alves-Ferreira E."/>
            <person name="Grigg M."/>
            <person name="Lorenzi H."/>
            <person name="Galac M."/>
        </authorList>
    </citation>
    <scope>NUCLEOTIDE SEQUENCE [LARGE SCALE GENOMIC DNA]</scope>
    <source>
        <strain evidence="1 2">EAF2021</strain>
    </source>
</reference>
<evidence type="ECO:0000313" key="1">
    <source>
        <dbReference type="EMBL" id="KAK8896860.1"/>
    </source>
</evidence>